<protein>
    <submittedName>
        <fullName evidence="2">Uncharacterized protein</fullName>
    </submittedName>
</protein>
<dbReference type="EMBL" id="KL363197">
    <property type="protein sequence ID" value="KFD55881.1"/>
    <property type="molecule type" value="Genomic_DNA"/>
</dbReference>
<name>A0A085NL74_9BILA</name>
<dbReference type="EMBL" id="KL367489">
    <property type="protein sequence ID" value="KFD70220.1"/>
    <property type="molecule type" value="Genomic_DNA"/>
</dbReference>
<dbReference type="AlphaFoldDB" id="A0A085NL74"/>
<evidence type="ECO:0000313" key="3">
    <source>
        <dbReference type="Proteomes" id="UP000030764"/>
    </source>
</evidence>
<reference evidence="2 3" key="1">
    <citation type="journal article" date="2014" name="Nat. Genet.">
        <title>Genome and transcriptome of the porcine whipworm Trichuris suis.</title>
        <authorList>
            <person name="Jex A.R."/>
            <person name="Nejsum P."/>
            <person name="Schwarz E.M."/>
            <person name="Hu L."/>
            <person name="Young N.D."/>
            <person name="Hall R.S."/>
            <person name="Korhonen P.K."/>
            <person name="Liao S."/>
            <person name="Thamsborg S."/>
            <person name="Xia J."/>
            <person name="Xu P."/>
            <person name="Wang S."/>
            <person name="Scheerlinck J.P."/>
            <person name="Hofmann A."/>
            <person name="Sternberg P.W."/>
            <person name="Wang J."/>
            <person name="Gasser R.B."/>
        </authorList>
    </citation>
    <scope>NUCLEOTIDE SEQUENCE [LARGE SCALE GENOMIC DNA]</scope>
    <source>
        <strain evidence="2">DCEP-RM93F</strain>
        <strain evidence="1">DCEP-RM93M</strain>
    </source>
</reference>
<sequence length="67" mass="7405">MNVRQSRKKADRLATAAKLTAAVKWALSKGPEWVPVGGNFRFCRGCNNVSNSSVSHNDAIANYQRQK</sequence>
<proteinExistence type="predicted"/>
<organism evidence="2">
    <name type="scientific">Trichuris suis</name>
    <name type="common">pig whipworm</name>
    <dbReference type="NCBI Taxonomy" id="68888"/>
    <lineage>
        <taxon>Eukaryota</taxon>
        <taxon>Metazoa</taxon>
        <taxon>Ecdysozoa</taxon>
        <taxon>Nematoda</taxon>
        <taxon>Enoplea</taxon>
        <taxon>Dorylaimia</taxon>
        <taxon>Trichinellida</taxon>
        <taxon>Trichuridae</taxon>
        <taxon>Trichuris</taxon>
    </lineage>
</organism>
<evidence type="ECO:0000313" key="2">
    <source>
        <dbReference type="EMBL" id="KFD70220.1"/>
    </source>
</evidence>
<gene>
    <name evidence="1" type="ORF">M513_03320</name>
    <name evidence="2" type="ORF">M514_03320</name>
</gene>
<dbReference type="Proteomes" id="UP000030764">
    <property type="component" value="Unassembled WGS sequence"/>
</dbReference>
<keyword evidence="3" id="KW-1185">Reference proteome</keyword>
<evidence type="ECO:0000313" key="1">
    <source>
        <dbReference type="EMBL" id="KFD55881.1"/>
    </source>
</evidence>
<dbReference type="Proteomes" id="UP000030758">
    <property type="component" value="Unassembled WGS sequence"/>
</dbReference>
<accession>A0A085NL74</accession>